<proteinExistence type="predicted"/>
<dbReference type="Proteomes" id="UP000654075">
    <property type="component" value="Unassembled WGS sequence"/>
</dbReference>
<keyword evidence="2" id="KW-1185">Reference proteome</keyword>
<evidence type="ECO:0000313" key="2">
    <source>
        <dbReference type="Proteomes" id="UP000654075"/>
    </source>
</evidence>
<accession>A0A813FU08</accession>
<reference evidence="1" key="1">
    <citation type="submission" date="2021-02" db="EMBL/GenBank/DDBJ databases">
        <authorList>
            <person name="Dougan E. K."/>
            <person name="Rhodes N."/>
            <person name="Thang M."/>
            <person name="Chan C."/>
        </authorList>
    </citation>
    <scope>NUCLEOTIDE SEQUENCE</scope>
</reference>
<dbReference type="EMBL" id="CAJNNV010026133">
    <property type="protein sequence ID" value="CAE8617330.1"/>
    <property type="molecule type" value="Genomic_DNA"/>
</dbReference>
<sequence length="331" mass="36853">MAPLEGSEVTLDTFIFVDVDGVLNCGVRDDRGAPILLMEENIEMARKLTRVNYTGVDSKCVETIQEVANRQIGHGEQEEVTYETLATEGRSFDLSEVLVSRLAKLIDAAGSRTQVILSSSWRQPRQRPRRMRLEERLSAHLKRVFQFDSTTPLDAEESCPADRLRVVGDYLGDICTARGPQAPPLRVLVLEDFFVNPLNGWKCGGAVIDSVAAAEQYLHSIAQPKSSQRLEVKLVHTYEEWLSPTGAHIQIGCGLLEQPCIEAFDFLTAPARAPQVGPRTASEIAMVAACFHLGKERFAEARKAPSWSQRVTDLLPMIRPSRHTMWKVVSL</sequence>
<dbReference type="OrthoDB" id="425593at2759"/>
<evidence type="ECO:0000313" key="1">
    <source>
        <dbReference type="EMBL" id="CAE8617330.1"/>
    </source>
</evidence>
<gene>
    <name evidence="1" type="ORF">PGLA1383_LOCUS34992</name>
</gene>
<protein>
    <submittedName>
        <fullName evidence="1">Uncharacterized protein</fullName>
    </submittedName>
</protein>
<dbReference type="AlphaFoldDB" id="A0A813FU08"/>
<comment type="caution">
    <text evidence="1">The sequence shown here is derived from an EMBL/GenBank/DDBJ whole genome shotgun (WGS) entry which is preliminary data.</text>
</comment>
<name>A0A813FU08_POLGL</name>
<organism evidence="1 2">
    <name type="scientific">Polarella glacialis</name>
    <name type="common">Dinoflagellate</name>
    <dbReference type="NCBI Taxonomy" id="89957"/>
    <lineage>
        <taxon>Eukaryota</taxon>
        <taxon>Sar</taxon>
        <taxon>Alveolata</taxon>
        <taxon>Dinophyceae</taxon>
        <taxon>Suessiales</taxon>
        <taxon>Suessiaceae</taxon>
        <taxon>Polarella</taxon>
    </lineage>
</organism>